<dbReference type="GO" id="GO:0043190">
    <property type="term" value="C:ATP-binding cassette (ABC) transporter complex"/>
    <property type="evidence" value="ECO:0007669"/>
    <property type="project" value="InterPro"/>
</dbReference>
<evidence type="ECO:0000256" key="2">
    <source>
        <dbReference type="ARBA" id="ARBA00022448"/>
    </source>
</evidence>
<dbReference type="PANTHER" id="PTHR47737:SF1">
    <property type="entry name" value="GLYCINE BETAINE_PROLINE BETAINE TRANSPORT SYSTEM PERMEASE PROTEIN PROW"/>
    <property type="match status" value="1"/>
</dbReference>
<dbReference type="EMBL" id="FUKW01000041">
    <property type="protein sequence ID" value="SJN22826.1"/>
    <property type="molecule type" value="Genomic_DNA"/>
</dbReference>
<keyword evidence="2" id="KW-0813">Transport</keyword>
<sequence length="297" mass="32891">MSKGKYRKSLTLLPVSLVLLGCESGDAEEQSVDVGEAVEYTLTGIEPGSGTNDLAIDMLDDYDNLEGWEVQGSSTAGMVTSLDQAIKREKPIIVTAWTPHWIFEEYDLKMLEDPKNSLGEEEFIETIARKGLAEEKPNAYAILDNFNWEIEDIQQVMLAAQYVPFEEASANWVDENRDLVEEWTKGSETVDGEPLHLISTPWDTERSSSHVMKVVLEELGYDVDITTVDPVIMFQALATGEGDASLAAWLPITFGSYYEEFESQIDNLGPNMSGALNGLAVPAYMDVDSVEDLPAME</sequence>
<evidence type="ECO:0000259" key="5">
    <source>
        <dbReference type="Pfam" id="PF04069"/>
    </source>
</evidence>
<keyword evidence="3" id="KW-1003">Cell membrane</keyword>
<dbReference type="PANTHER" id="PTHR47737">
    <property type="entry name" value="GLYCINE BETAINE/PROLINE BETAINE TRANSPORT SYSTEM PERMEASE PROTEIN PROW"/>
    <property type="match status" value="1"/>
</dbReference>
<dbReference type="PROSITE" id="PS51257">
    <property type="entry name" value="PROKAR_LIPOPROTEIN"/>
    <property type="match status" value="1"/>
</dbReference>
<evidence type="ECO:0000313" key="7">
    <source>
        <dbReference type="Proteomes" id="UP000195611"/>
    </source>
</evidence>
<keyword evidence="4" id="KW-0472">Membrane</keyword>
<name>A0A1R4ISH7_9LACT</name>
<dbReference type="AlphaFoldDB" id="A0A1R4ISH7"/>
<dbReference type="InterPro" id="IPR007210">
    <property type="entry name" value="ABC_Gly_betaine_transp_sub-bd"/>
</dbReference>
<comment type="subcellular location">
    <subcellularLocation>
        <location evidence="1">Cell membrane</location>
    </subcellularLocation>
</comment>
<dbReference type="GO" id="GO:0031460">
    <property type="term" value="P:glycine betaine transport"/>
    <property type="evidence" value="ECO:0007669"/>
    <property type="project" value="TreeGrafter"/>
</dbReference>
<protein>
    <submittedName>
        <fullName evidence="6">Glycine betaine ABC transport system, glycine betaine-binding protein OpuAC</fullName>
    </submittedName>
</protein>
<dbReference type="GO" id="GO:0015226">
    <property type="term" value="F:carnitine transmembrane transporter activity"/>
    <property type="evidence" value="ECO:0007669"/>
    <property type="project" value="TreeGrafter"/>
</dbReference>
<dbReference type="SUPFAM" id="SSF53850">
    <property type="entry name" value="Periplasmic binding protein-like II"/>
    <property type="match status" value="2"/>
</dbReference>
<gene>
    <name evidence="6" type="ORF">FM115_02405</name>
</gene>
<evidence type="ECO:0000256" key="4">
    <source>
        <dbReference type="ARBA" id="ARBA00023136"/>
    </source>
</evidence>
<evidence type="ECO:0000256" key="1">
    <source>
        <dbReference type="ARBA" id="ARBA00004236"/>
    </source>
</evidence>
<accession>A0A1R4ISH7</accession>
<dbReference type="Proteomes" id="UP000195611">
    <property type="component" value="Unassembled WGS sequence"/>
</dbReference>
<feature type="domain" description="ABC-type glycine betaine transport system substrate-binding" evidence="5">
    <location>
        <begin position="195"/>
        <end position="293"/>
    </location>
</feature>
<dbReference type="Gene3D" id="3.10.105.10">
    <property type="entry name" value="Dipeptide-binding Protein, Domain 3"/>
    <property type="match status" value="1"/>
</dbReference>
<dbReference type="RefSeq" id="WP_087057257.1">
    <property type="nucleotide sequence ID" value="NZ_FUKW01000041.1"/>
</dbReference>
<evidence type="ECO:0000313" key="6">
    <source>
        <dbReference type="EMBL" id="SJN22826.1"/>
    </source>
</evidence>
<evidence type="ECO:0000256" key="3">
    <source>
        <dbReference type="ARBA" id="ARBA00022475"/>
    </source>
</evidence>
<feature type="domain" description="ABC-type glycine betaine transport system substrate-binding" evidence="5">
    <location>
        <begin position="30"/>
        <end position="174"/>
    </location>
</feature>
<proteinExistence type="predicted"/>
<reference evidence="6 7" key="1">
    <citation type="submission" date="2017-02" db="EMBL/GenBank/DDBJ databases">
        <authorList>
            <person name="Peterson S.W."/>
        </authorList>
    </citation>
    <scope>NUCLEOTIDE SEQUENCE [LARGE SCALE GENOMIC DNA]</scope>
    <source>
        <strain evidence="6 7">42ea</strain>
    </source>
</reference>
<dbReference type="Gene3D" id="3.40.190.100">
    <property type="entry name" value="Glycine betaine-binding periplasmic protein, domain 2"/>
    <property type="match status" value="1"/>
</dbReference>
<dbReference type="Pfam" id="PF04069">
    <property type="entry name" value="OpuAC"/>
    <property type="match status" value="2"/>
</dbReference>
<dbReference type="GO" id="GO:0015871">
    <property type="term" value="P:choline transport"/>
    <property type="evidence" value="ECO:0007669"/>
    <property type="project" value="TreeGrafter"/>
</dbReference>
<dbReference type="GO" id="GO:0005275">
    <property type="term" value="F:amine transmembrane transporter activity"/>
    <property type="evidence" value="ECO:0007669"/>
    <property type="project" value="TreeGrafter"/>
</dbReference>
<organism evidence="6 7">
    <name type="scientific">Marinilactibacillus psychrotolerans 42ea</name>
    <dbReference type="NCBI Taxonomy" id="1255609"/>
    <lineage>
        <taxon>Bacteria</taxon>
        <taxon>Bacillati</taxon>
        <taxon>Bacillota</taxon>
        <taxon>Bacilli</taxon>
        <taxon>Lactobacillales</taxon>
        <taxon>Carnobacteriaceae</taxon>
        <taxon>Marinilactibacillus</taxon>
    </lineage>
</organism>